<gene>
    <name evidence="3" type="ordered locus">B005_0652</name>
</gene>
<feature type="domain" description="DUF305" evidence="2">
    <location>
        <begin position="73"/>
        <end position="213"/>
    </location>
</feature>
<dbReference type="InterPro" id="IPR012347">
    <property type="entry name" value="Ferritin-like"/>
</dbReference>
<sequence>MPEPGSARRTFERKRVDMTFQQRALNRRVPAMIATALATALFAAACGGGDSEPENNADTSQSGEQAAEYNQADVHFAQMMIPHHEQAVEMADLADDRAGDEVRELAEEIRAAQGPEIELMEGFLDDWGAEAEHGMDPSDMDGMLSEDQMSELEGSEGDAFDTLFMEYMVLHHEGAVMMAEAELDEGVNEEARALAQEIIDAQEREIELMNDLLGTDGDGDAQEEDGGDGR</sequence>
<dbReference type="KEGG" id="nal:B005_0652"/>
<dbReference type="eggNOG" id="COG3544">
    <property type="taxonomic scope" value="Bacteria"/>
</dbReference>
<evidence type="ECO:0000313" key="3">
    <source>
        <dbReference type="EMBL" id="AFR09627.1"/>
    </source>
</evidence>
<reference evidence="4" key="2">
    <citation type="submission" date="2012-08" db="EMBL/GenBank/DDBJ databases">
        <title>Whole-genome sequence of Nocardiopsis alba strain ATCC BAA-2165 associated with honeybees.</title>
        <authorList>
            <person name="Qiao J."/>
            <person name="Chen L."/>
            <person name="Li Y."/>
            <person name="Wang J."/>
            <person name="Zhang W."/>
            <person name="Chen S."/>
        </authorList>
    </citation>
    <scope>NUCLEOTIDE SEQUENCE [LARGE SCALE GENOMIC DNA]</scope>
    <source>
        <strain evidence="4">ATCC BAA-2165 / BE74</strain>
    </source>
</reference>
<dbReference type="PANTHER" id="PTHR36933:SF1">
    <property type="entry name" value="SLL0788 PROTEIN"/>
    <property type="match status" value="1"/>
</dbReference>
<proteinExistence type="predicted"/>
<dbReference type="Proteomes" id="UP000003779">
    <property type="component" value="Chromosome"/>
</dbReference>
<protein>
    <recommendedName>
        <fullName evidence="2">DUF305 domain-containing protein</fullName>
    </recommendedName>
</protein>
<dbReference type="Gene3D" id="1.20.1260.10">
    <property type="match status" value="1"/>
</dbReference>
<dbReference type="AlphaFoldDB" id="J7LGD0"/>
<accession>J7LGD0</accession>
<reference evidence="3 4" key="1">
    <citation type="journal article" date="2012" name="J. Bacteriol.">
        <title>Whole-Genome Sequence of Nocardiopsis alba Strain ATCC BAA-2165, Associated with Honeybees.</title>
        <authorList>
            <person name="Qiao J."/>
            <person name="Chen L."/>
            <person name="Li Y."/>
            <person name="Wang J."/>
            <person name="Zhang W."/>
            <person name="Chen S."/>
        </authorList>
    </citation>
    <scope>NUCLEOTIDE SEQUENCE [LARGE SCALE GENOMIC DNA]</scope>
    <source>
        <strain evidence="4">ATCC BAA-2165 / BE74</strain>
    </source>
</reference>
<feature type="compositionally biased region" description="Acidic residues" evidence="1">
    <location>
        <begin position="217"/>
        <end position="230"/>
    </location>
</feature>
<dbReference type="EMBL" id="CP003788">
    <property type="protein sequence ID" value="AFR09627.1"/>
    <property type="molecule type" value="Genomic_DNA"/>
</dbReference>
<dbReference type="PATRIC" id="fig|1205910.3.peg.613"/>
<dbReference type="Pfam" id="PF03713">
    <property type="entry name" value="DUF305"/>
    <property type="match status" value="1"/>
</dbReference>
<feature type="region of interest" description="Disordered" evidence="1">
    <location>
        <begin position="211"/>
        <end position="230"/>
    </location>
</feature>
<name>J7LGD0_NOCAA</name>
<dbReference type="InterPro" id="IPR005183">
    <property type="entry name" value="DUF305_CopM-like"/>
</dbReference>
<dbReference type="HOGENOM" id="CLU_074343_1_1_11"/>
<dbReference type="PANTHER" id="PTHR36933">
    <property type="entry name" value="SLL0788 PROTEIN"/>
    <property type="match status" value="1"/>
</dbReference>
<dbReference type="STRING" id="1205910.B005_0652"/>
<organism evidence="3 4">
    <name type="scientific">Nocardiopsis alba (strain ATCC BAA-2165 / BE74)</name>
    <dbReference type="NCBI Taxonomy" id="1205910"/>
    <lineage>
        <taxon>Bacteria</taxon>
        <taxon>Bacillati</taxon>
        <taxon>Actinomycetota</taxon>
        <taxon>Actinomycetes</taxon>
        <taxon>Streptosporangiales</taxon>
        <taxon>Nocardiopsidaceae</taxon>
        <taxon>Nocardiopsis</taxon>
    </lineage>
</organism>
<evidence type="ECO:0000313" key="4">
    <source>
        <dbReference type="Proteomes" id="UP000003779"/>
    </source>
</evidence>
<evidence type="ECO:0000259" key="2">
    <source>
        <dbReference type="Pfam" id="PF03713"/>
    </source>
</evidence>
<evidence type="ECO:0000256" key="1">
    <source>
        <dbReference type="SAM" id="MobiDB-lite"/>
    </source>
</evidence>